<proteinExistence type="predicted"/>
<dbReference type="InterPro" id="IPR011576">
    <property type="entry name" value="Pyridox_Oxase_N"/>
</dbReference>
<dbReference type="InterPro" id="IPR012349">
    <property type="entry name" value="Split_barrel_FMN-bd"/>
</dbReference>
<evidence type="ECO:0000259" key="2">
    <source>
        <dbReference type="Pfam" id="PF01243"/>
    </source>
</evidence>
<reference evidence="3" key="1">
    <citation type="submission" date="2021-02" db="EMBL/GenBank/DDBJ databases">
        <authorList>
            <person name="Han P."/>
        </authorList>
    </citation>
    <scope>NUCLEOTIDE SEQUENCE</scope>
    <source>
        <strain evidence="3">Candidatus Nitrosotenuis uzonensis 5A</strain>
    </source>
</reference>
<protein>
    <submittedName>
        <fullName evidence="3">Pyridoxamine 5'-phosphate oxidase-related FMN-binding</fullName>
    </submittedName>
</protein>
<dbReference type="GO" id="GO:0016627">
    <property type="term" value="F:oxidoreductase activity, acting on the CH-CH group of donors"/>
    <property type="evidence" value="ECO:0007669"/>
    <property type="project" value="TreeGrafter"/>
</dbReference>
<organism evidence="3 4">
    <name type="scientific">Candidatus Nitrosotenuis uzonensis</name>
    <dbReference type="NCBI Taxonomy" id="1407055"/>
    <lineage>
        <taxon>Archaea</taxon>
        <taxon>Nitrososphaerota</taxon>
        <taxon>Candidatus Nitrosotenuis</taxon>
    </lineage>
</organism>
<dbReference type="EMBL" id="CAJNAQ010000002">
    <property type="protein sequence ID" value="CAE6488019.1"/>
    <property type="molecule type" value="Genomic_DNA"/>
</dbReference>
<dbReference type="InterPro" id="IPR052019">
    <property type="entry name" value="F420H2_bilvrd_red/Heme_oxyg"/>
</dbReference>
<dbReference type="Pfam" id="PF01243">
    <property type="entry name" value="PNPOx_N"/>
    <property type="match status" value="1"/>
</dbReference>
<dbReference type="Gene3D" id="2.30.110.10">
    <property type="entry name" value="Electron Transport, Fmn-binding Protein, Chain A"/>
    <property type="match status" value="1"/>
</dbReference>
<gene>
    <name evidence="3" type="ORF">NUZ5A_20399</name>
</gene>
<dbReference type="AlphaFoldDB" id="A0A812EX33"/>
<dbReference type="SUPFAM" id="SSF50475">
    <property type="entry name" value="FMN-binding split barrel"/>
    <property type="match status" value="1"/>
</dbReference>
<dbReference type="GO" id="GO:0070967">
    <property type="term" value="F:coenzyme F420 binding"/>
    <property type="evidence" value="ECO:0007669"/>
    <property type="project" value="TreeGrafter"/>
</dbReference>
<dbReference type="PANTHER" id="PTHR35176">
    <property type="entry name" value="HEME OXYGENASE HI_0854-RELATED"/>
    <property type="match status" value="1"/>
</dbReference>
<keyword evidence="1" id="KW-0560">Oxidoreductase</keyword>
<evidence type="ECO:0000256" key="1">
    <source>
        <dbReference type="ARBA" id="ARBA00023002"/>
    </source>
</evidence>
<dbReference type="Proteomes" id="UP000655759">
    <property type="component" value="Unassembled WGS sequence"/>
</dbReference>
<evidence type="ECO:0000313" key="4">
    <source>
        <dbReference type="Proteomes" id="UP000655759"/>
    </source>
</evidence>
<dbReference type="RefSeq" id="WP_205098166.1">
    <property type="nucleotide sequence ID" value="NZ_CAJNAQ010000002.1"/>
</dbReference>
<dbReference type="PANTHER" id="PTHR35176:SF6">
    <property type="entry name" value="HEME OXYGENASE HI_0854-RELATED"/>
    <property type="match status" value="1"/>
</dbReference>
<evidence type="ECO:0000313" key="3">
    <source>
        <dbReference type="EMBL" id="CAE6488019.1"/>
    </source>
</evidence>
<sequence>MFSREKFLKKQKVLRLATIDKKGNPHLVPVWYRYSAKKFYIGTSSKSQKARNVKANKTVCFCVDDGIWHPIYGVMGVGKAKLILENVRVKRIASAILLRYFKNLNVKSAKELLEQTDCIIEITPKKITSWQY</sequence>
<accession>A0A812EX33</accession>
<feature type="domain" description="Pyridoxamine 5'-phosphate oxidase N-terminal" evidence="2">
    <location>
        <begin position="6"/>
        <end position="130"/>
    </location>
</feature>
<comment type="caution">
    <text evidence="3">The sequence shown here is derived from an EMBL/GenBank/DDBJ whole genome shotgun (WGS) entry which is preliminary data.</text>
</comment>
<name>A0A812EX33_9ARCH</name>
<dbReference type="GO" id="GO:0005829">
    <property type="term" value="C:cytosol"/>
    <property type="evidence" value="ECO:0007669"/>
    <property type="project" value="TreeGrafter"/>
</dbReference>